<feature type="transmembrane region" description="Helical" evidence="1">
    <location>
        <begin position="243"/>
        <end position="262"/>
    </location>
</feature>
<dbReference type="Pfam" id="PF13795">
    <property type="entry name" value="HupE_UreJ_2"/>
    <property type="match status" value="1"/>
</dbReference>
<feature type="transmembrane region" description="Helical" evidence="1">
    <location>
        <begin position="187"/>
        <end position="207"/>
    </location>
</feature>
<keyword evidence="1" id="KW-1133">Transmembrane helix</keyword>
<reference evidence="2" key="1">
    <citation type="submission" date="2018-05" db="EMBL/GenBank/DDBJ databases">
        <authorList>
            <person name="Lanie J.A."/>
            <person name="Ng W.-L."/>
            <person name="Kazmierczak K.M."/>
            <person name="Andrzejewski T.M."/>
            <person name="Davidsen T.M."/>
            <person name="Wayne K.J."/>
            <person name="Tettelin H."/>
            <person name="Glass J.I."/>
            <person name="Rusch D."/>
            <person name="Podicherti R."/>
            <person name="Tsui H.-C.T."/>
            <person name="Winkler M.E."/>
        </authorList>
    </citation>
    <scope>NUCLEOTIDE SEQUENCE</scope>
</reference>
<feature type="transmembrane region" description="Helical" evidence="1">
    <location>
        <begin position="334"/>
        <end position="355"/>
    </location>
</feature>
<feature type="transmembrane region" description="Helical" evidence="1">
    <location>
        <begin position="269"/>
        <end position="288"/>
    </location>
</feature>
<evidence type="ECO:0008006" key="3">
    <source>
        <dbReference type="Google" id="ProtNLM"/>
    </source>
</evidence>
<keyword evidence="1" id="KW-0812">Transmembrane</keyword>
<evidence type="ECO:0000256" key="1">
    <source>
        <dbReference type="SAM" id="Phobius"/>
    </source>
</evidence>
<feature type="transmembrane region" description="Helical" evidence="1">
    <location>
        <begin position="300"/>
        <end position="327"/>
    </location>
</feature>
<dbReference type="AlphaFoldDB" id="A0A381S916"/>
<keyword evidence="1" id="KW-0472">Membrane</keyword>
<dbReference type="EMBL" id="UINC01002757">
    <property type="protein sequence ID" value="SUZ99989.1"/>
    <property type="molecule type" value="Genomic_DNA"/>
</dbReference>
<proteinExistence type="predicted"/>
<feature type="transmembrane region" description="Helical" evidence="1">
    <location>
        <begin position="214"/>
        <end position="237"/>
    </location>
</feature>
<dbReference type="InterPro" id="IPR032809">
    <property type="entry name" value="Put_HupE_UreJ"/>
</dbReference>
<accession>A0A381S916</accession>
<name>A0A381S916_9ZZZZ</name>
<organism evidence="2">
    <name type="scientific">marine metagenome</name>
    <dbReference type="NCBI Taxonomy" id="408172"/>
    <lineage>
        <taxon>unclassified sequences</taxon>
        <taxon>metagenomes</taxon>
        <taxon>ecological metagenomes</taxon>
    </lineage>
</organism>
<gene>
    <name evidence="2" type="ORF">METZ01_LOCUS52843</name>
</gene>
<evidence type="ECO:0000313" key="2">
    <source>
        <dbReference type="EMBL" id="SUZ99989.1"/>
    </source>
</evidence>
<sequence>MNRLVRVVGLLSGLIAAFGAVRSASAHPAPFSFVDIRIQSTTLQFEAVVHAFDVAYELGIQPPDRVMNPGGLGTRGARLAELLRERPRVTVDGDLLGIESWSDPELLPERQAVSLRARVQLERGPGVVDVSATLFPYDQAHQTFLNFYDEGELTSQAILGGDDTSFEYFVGSRQGTVAVIEKFVPQGFRHILIGPDHLLFLVGLLLLGGSVRRLLLVVTAFTVAHSVTLALAVLGFVSPPGNVVEPIIALSIVYVGADNLLVRTGRDMRVWIALVFGLIHGFGFASVLREMGLPSGALGWSLFSFNLGVEIGQVAIAVVVASALIALRRRSEAVGRWVAVVGSIVVIAVGTFWFVQRVFFAGGIA</sequence>
<protein>
    <recommendedName>
        <fullName evidence="3">HupE/UreJ family protein</fullName>
    </recommendedName>
</protein>